<dbReference type="Proteomes" id="UP000440694">
    <property type="component" value="Unassembled WGS sequence"/>
</dbReference>
<dbReference type="RefSeq" id="WP_154740435.1">
    <property type="nucleotide sequence ID" value="NZ_WMBQ01000002.1"/>
</dbReference>
<dbReference type="InterPro" id="IPR025554">
    <property type="entry name" value="DUF4140"/>
</dbReference>
<sequence length="571" mass="61917">MRILAALTGVLVAVIASHAAADEIPVASRLETITVFPSGAEATRTARLSLGKGEHTLVLIDLPAETVPGSIRVDGKATAGLDIQSVDTRRRYIPRADQEALQAERKTIEDNIEKLRDERGLVQGQEDAAQTQKTLLQNLAQMPARPQPEEGQPAPAALPVPHVDWQQILSLIGTGMAEAQKQALDAEVKKRDLDRRIEELEKKLSALAPARTEQTEIKVFVVAAAQLEADLTVRYQVRNAAWTPHYDARLATGSKTAPPFLELTRRADIVQRTGESWDNVALLLSTTRPTANAAAPAIETMIVDFQPEAHPASVSAAPPAPMAGYDGLAVRQKKVRTASEEIRDQSAQAEPEVALGEIGAQVVAAPFQAVFAVPGRLTVPSTGEPKRVFLQQDGVEPVLTVRTVPKLDAKAYLYAKLILPKGAPVLPGAVSLFRDGTFVGTGSFPVLSPGEEHELGFGADDQVRVRHAIADEKRGETGLISSSKTDSRNYRIAVKNMHEREVELVVHDQIPVSQNEDIKVELVGPAQPTKKDIDGKRGVVAFESKLAPEEERVLEFGYRVIWPGSRAIIYQ</sequence>
<keyword evidence="2" id="KW-0732">Signal</keyword>
<evidence type="ECO:0000256" key="1">
    <source>
        <dbReference type="SAM" id="Coils"/>
    </source>
</evidence>
<dbReference type="PANTHER" id="PTHR31005:SF8">
    <property type="entry name" value="DUF4139 DOMAIN-CONTAINING PROTEIN"/>
    <property type="match status" value="1"/>
</dbReference>
<proteinExistence type="predicted"/>
<protein>
    <submittedName>
        <fullName evidence="5">Mucoidy inhibitor MuiA family protein</fullName>
    </submittedName>
</protein>
<accession>A0A6I3KR66</accession>
<feature type="signal peptide" evidence="2">
    <location>
        <begin position="1"/>
        <end position="21"/>
    </location>
</feature>
<evidence type="ECO:0000256" key="2">
    <source>
        <dbReference type="SAM" id="SignalP"/>
    </source>
</evidence>
<name>A0A6I3KR66_9HYPH</name>
<feature type="coiled-coil region" evidence="1">
    <location>
        <begin position="176"/>
        <end position="203"/>
    </location>
</feature>
<evidence type="ECO:0000313" key="5">
    <source>
        <dbReference type="EMBL" id="MTD95956.1"/>
    </source>
</evidence>
<dbReference type="Pfam" id="PF13598">
    <property type="entry name" value="DUF4139"/>
    <property type="match status" value="1"/>
</dbReference>
<dbReference type="InterPro" id="IPR037291">
    <property type="entry name" value="DUF4139"/>
</dbReference>
<keyword evidence="1" id="KW-0175">Coiled coil</keyword>
<keyword evidence="6" id="KW-1185">Reference proteome</keyword>
<feature type="domain" description="DUF4140" evidence="4">
    <location>
        <begin position="33"/>
        <end position="136"/>
    </location>
</feature>
<comment type="caution">
    <text evidence="5">The sequence shown here is derived from an EMBL/GenBank/DDBJ whole genome shotgun (WGS) entry which is preliminary data.</text>
</comment>
<dbReference type="InterPro" id="IPR011935">
    <property type="entry name" value="CHP02231"/>
</dbReference>
<dbReference type="NCBIfam" id="TIGR02231">
    <property type="entry name" value="mucoidy inhibitor MuiA family protein"/>
    <property type="match status" value="1"/>
</dbReference>
<dbReference type="PANTHER" id="PTHR31005">
    <property type="entry name" value="DUF4139 DOMAIN-CONTAINING PROTEIN"/>
    <property type="match status" value="1"/>
</dbReference>
<reference evidence="5 6" key="1">
    <citation type="submission" date="2019-11" db="EMBL/GenBank/DDBJ databases">
        <title>Identification of a novel strain.</title>
        <authorList>
            <person name="Xu Q."/>
            <person name="Wang G."/>
        </authorList>
    </citation>
    <scope>NUCLEOTIDE SEQUENCE [LARGE SCALE GENOMIC DNA]</scope>
    <source>
        <strain evidence="6">xq</strain>
    </source>
</reference>
<gene>
    <name evidence="5" type="ORF">GIW81_16580</name>
</gene>
<evidence type="ECO:0000259" key="4">
    <source>
        <dbReference type="Pfam" id="PF13600"/>
    </source>
</evidence>
<organism evidence="5 6">
    <name type="scientific">Hyphomicrobium album</name>
    <dbReference type="NCBI Taxonomy" id="2665159"/>
    <lineage>
        <taxon>Bacteria</taxon>
        <taxon>Pseudomonadati</taxon>
        <taxon>Pseudomonadota</taxon>
        <taxon>Alphaproteobacteria</taxon>
        <taxon>Hyphomicrobiales</taxon>
        <taxon>Hyphomicrobiaceae</taxon>
        <taxon>Hyphomicrobium</taxon>
    </lineage>
</organism>
<dbReference type="Pfam" id="PF13600">
    <property type="entry name" value="DUF4140"/>
    <property type="match status" value="1"/>
</dbReference>
<dbReference type="EMBL" id="WMBQ01000002">
    <property type="protein sequence ID" value="MTD95956.1"/>
    <property type="molecule type" value="Genomic_DNA"/>
</dbReference>
<feature type="chain" id="PRO_5026139162" evidence="2">
    <location>
        <begin position="22"/>
        <end position="571"/>
    </location>
</feature>
<dbReference type="AlphaFoldDB" id="A0A6I3KR66"/>
<evidence type="ECO:0000313" key="6">
    <source>
        <dbReference type="Proteomes" id="UP000440694"/>
    </source>
</evidence>
<feature type="domain" description="DUF4139" evidence="3">
    <location>
        <begin position="231"/>
        <end position="563"/>
    </location>
</feature>
<evidence type="ECO:0000259" key="3">
    <source>
        <dbReference type="Pfam" id="PF13598"/>
    </source>
</evidence>